<feature type="transmembrane region" description="Helical" evidence="1">
    <location>
        <begin position="489"/>
        <end position="509"/>
    </location>
</feature>
<keyword evidence="3" id="KW-1185">Reference proteome</keyword>
<dbReference type="EMBL" id="JBHTLP010000043">
    <property type="protein sequence ID" value="MFD1145334.1"/>
    <property type="molecule type" value="Genomic_DNA"/>
</dbReference>
<feature type="transmembrane region" description="Helical" evidence="1">
    <location>
        <begin position="59"/>
        <end position="76"/>
    </location>
</feature>
<protein>
    <recommendedName>
        <fullName evidence="4">O-antigen polysaccharide polymerase Wzy</fullName>
    </recommendedName>
</protein>
<dbReference type="Proteomes" id="UP001597116">
    <property type="component" value="Unassembled WGS sequence"/>
</dbReference>
<dbReference type="RefSeq" id="WP_265991507.1">
    <property type="nucleotide sequence ID" value="NZ_CP110973.1"/>
</dbReference>
<name>A0ABW3QMP8_9BACT</name>
<keyword evidence="1" id="KW-0812">Transmembrane</keyword>
<proteinExistence type="predicted"/>
<feature type="transmembrane region" description="Helical" evidence="1">
    <location>
        <begin position="253"/>
        <end position="273"/>
    </location>
</feature>
<feature type="transmembrane region" description="Helical" evidence="1">
    <location>
        <begin position="36"/>
        <end position="53"/>
    </location>
</feature>
<evidence type="ECO:0000313" key="3">
    <source>
        <dbReference type="Proteomes" id="UP001597116"/>
    </source>
</evidence>
<feature type="transmembrane region" description="Helical" evidence="1">
    <location>
        <begin position="229"/>
        <end position="247"/>
    </location>
</feature>
<feature type="transmembrane region" description="Helical" evidence="1">
    <location>
        <begin position="200"/>
        <end position="217"/>
    </location>
</feature>
<gene>
    <name evidence="2" type="ORF">ACFQ4C_29680</name>
</gene>
<feature type="transmembrane region" description="Helical" evidence="1">
    <location>
        <begin position="285"/>
        <end position="308"/>
    </location>
</feature>
<feature type="transmembrane region" description="Helical" evidence="1">
    <location>
        <begin position="83"/>
        <end position="101"/>
    </location>
</feature>
<accession>A0ABW3QMP8</accession>
<reference evidence="3" key="1">
    <citation type="journal article" date="2019" name="Int. J. Syst. Evol. Microbiol.">
        <title>The Global Catalogue of Microorganisms (GCM) 10K type strain sequencing project: providing services to taxonomists for standard genome sequencing and annotation.</title>
        <authorList>
            <consortium name="The Broad Institute Genomics Platform"/>
            <consortium name="The Broad Institute Genome Sequencing Center for Infectious Disease"/>
            <person name="Wu L."/>
            <person name="Ma J."/>
        </authorList>
    </citation>
    <scope>NUCLEOTIDE SEQUENCE [LARGE SCALE GENOMIC DNA]</scope>
    <source>
        <strain evidence="3">CCUG 55608</strain>
    </source>
</reference>
<organism evidence="2 3">
    <name type="scientific">Larkinella insperata</name>
    <dbReference type="NCBI Taxonomy" id="332158"/>
    <lineage>
        <taxon>Bacteria</taxon>
        <taxon>Pseudomonadati</taxon>
        <taxon>Bacteroidota</taxon>
        <taxon>Cytophagia</taxon>
        <taxon>Cytophagales</taxon>
        <taxon>Spirosomataceae</taxon>
        <taxon>Larkinella</taxon>
    </lineage>
</organism>
<feature type="transmembrane region" description="Helical" evidence="1">
    <location>
        <begin position="450"/>
        <end position="468"/>
    </location>
</feature>
<evidence type="ECO:0000256" key="1">
    <source>
        <dbReference type="SAM" id="Phobius"/>
    </source>
</evidence>
<feature type="transmembrane region" description="Helical" evidence="1">
    <location>
        <begin position="166"/>
        <end position="185"/>
    </location>
</feature>
<feature type="transmembrane region" description="Helical" evidence="1">
    <location>
        <begin position="121"/>
        <end position="141"/>
    </location>
</feature>
<keyword evidence="1" id="KW-0472">Membrane</keyword>
<keyword evidence="1" id="KW-1133">Transmembrane helix</keyword>
<sequence length="574" mass="64924">MKRYISSESNSRTEKTIHLTRKENNNNYFLESIRRFSWAILGVCALLQCLLFVNFENIIVVLLVLIAWGLVTKFFLNNKQLWAFPLSTFLIVGFCVTHFYFPLVFTLLEGKPVVYNLTQPLSVFLHSLITLFVLIITHSIYRSFDARSRLGTALNKVKLYEPPTDIQVWAMGFIGLGAMFYIYFYSPSVGREATGAADKAIQAFVPFTYAPFFIPFGKLYGKREPVSKRLIFMLIAFTLLLFVVSLGRNSRGAFMLGFTSVVFAYGLGLLLGLFKSQLLTFKNVFIAGSIVWLLTGPIADLGTAMVLVRAQRNSTARSELIKQTLEVYQNKEALEAAKNVGKKEKKDWDEDYMDNIFLARFCNMKYNDASLVMADKLKEHDADILDFSIDRLITTLPAPFIEALNINVDKKSLSSVSFGDYLYVRAGAGESALGAFRTGHYAGTGMAAFGWWYVLILALLMLPVYLLIDKLSFRITNNQYPSWNPKSKEPGFSLCALLSLTLVFTFLQAESVVSIATFIIRGWAQVVLLYLAIFHITRFMISAFRGSRFKKTSNRVRVNVNTERAILDSQISLK</sequence>
<feature type="transmembrane region" description="Helical" evidence="1">
    <location>
        <begin position="515"/>
        <end position="541"/>
    </location>
</feature>
<comment type="caution">
    <text evidence="2">The sequence shown here is derived from an EMBL/GenBank/DDBJ whole genome shotgun (WGS) entry which is preliminary data.</text>
</comment>
<evidence type="ECO:0000313" key="2">
    <source>
        <dbReference type="EMBL" id="MFD1145334.1"/>
    </source>
</evidence>
<evidence type="ECO:0008006" key="4">
    <source>
        <dbReference type="Google" id="ProtNLM"/>
    </source>
</evidence>